<dbReference type="Pfam" id="PF14604">
    <property type="entry name" value="SH3_9"/>
    <property type="match status" value="1"/>
</dbReference>
<feature type="compositionally biased region" description="Polar residues" evidence="6">
    <location>
        <begin position="148"/>
        <end position="162"/>
    </location>
</feature>
<reference evidence="9" key="3">
    <citation type="submission" date="2015-06" db="UniProtKB">
        <authorList>
            <consortium name="EnsemblProtists"/>
        </authorList>
    </citation>
    <scope>IDENTIFICATION</scope>
</reference>
<feature type="domain" description="SH3" evidence="7">
    <location>
        <begin position="230"/>
        <end position="288"/>
    </location>
</feature>
<dbReference type="HOGENOM" id="CLU_967876_0_0_1"/>
<dbReference type="EMBL" id="JH992974">
    <property type="protein sequence ID" value="EKX51811.1"/>
    <property type="molecule type" value="Genomic_DNA"/>
</dbReference>
<dbReference type="Gene3D" id="2.30.30.40">
    <property type="entry name" value="SH3 Domains"/>
    <property type="match status" value="1"/>
</dbReference>
<evidence type="ECO:0000256" key="3">
    <source>
        <dbReference type="ARBA" id="ARBA00022490"/>
    </source>
</evidence>
<dbReference type="Gene3D" id="1.20.1270.60">
    <property type="entry name" value="Arfaptin homology (AH) domain/BAR domain"/>
    <property type="match status" value="1"/>
</dbReference>
<feature type="coiled-coil region" evidence="5">
    <location>
        <begin position="68"/>
        <end position="120"/>
    </location>
</feature>
<dbReference type="CDD" id="cd00174">
    <property type="entry name" value="SH3"/>
    <property type="match status" value="1"/>
</dbReference>
<dbReference type="GO" id="GO:0097320">
    <property type="term" value="P:plasma membrane tubulation"/>
    <property type="evidence" value="ECO:0007669"/>
    <property type="project" value="TreeGrafter"/>
</dbReference>
<dbReference type="InterPro" id="IPR036028">
    <property type="entry name" value="SH3-like_dom_sf"/>
</dbReference>
<accession>L1JTE1</accession>
<evidence type="ECO:0000313" key="10">
    <source>
        <dbReference type="Proteomes" id="UP000011087"/>
    </source>
</evidence>
<dbReference type="GO" id="GO:0008289">
    <property type="term" value="F:lipid binding"/>
    <property type="evidence" value="ECO:0007669"/>
    <property type="project" value="TreeGrafter"/>
</dbReference>
<dbReference type="GeneID" id="17308411"/>
<protein>
    <recommendedName>
        <fullName evidence="7">SH3 domain-containing protein</fullName>
    </recommendedName>
</protein>
<keyword evidence="10" id="KW-1185">Reference proteome</keyword>
<keyword evidence="5" id="KW-0175">Coiled coil</keyword>
<dbReference type="SUPFAM" id="SSF103657">
    <property type="entry name" value="BAR/IMD domain-like"/>
    <property type="match status" value="1"/>
</dbReference>
<dbReference type="GO" id="GO:0015629">
    <property type="term" value="C:actin cytoskeleton"/>
    <property type="evidence" value="ECO:0007669"/>
    <property type="project" value="TreeGrafter"/>
</dbReference>
<evidence type="ECO:0000256" key="6">
    <source>
        <dbReference type="SAM" id="MobiDB-lite"/>
    </source>
</evidence>
<gene>
    <name evidence="8" type="ORF">GUITHDRAFT_84878</name>
</gene>
<dbReference type="PRINTS" id="PR00452">
    <property type="entry name" value="SH3DOMAIN"/>
</dbReference>
<evidence type="ECO:0000313" key="8">
    <source>
        <dbReference type="EMBL" id="EKX51811.1"/>
    </source>
</evidence>
<evidence type="ECO:0000256" key="4">
    <source>
        <dbReference type="PROSITE-ProRule" id="PRU00192"/>
    </source>
</evidence>
<dbReference type="PANTHER" id="PTHR47174">
    <property type="entry name" value="BRIDGING INTEGRATOR 3"/>
    <property type="match status" value="1"/>
</dbReference>
<name>L1JTE1_GUITC</name>
<dbReference type="InterPro" id="IPR027267">
    <property type="entry name" value="AH/BAR_dom_sf"/>
</dbReference>
<dbReference type="PaxDb" id="55529-EKX51811"/>
<dbReference type="SMART" id="SM00326">
    <property type="entry name" value="SH3"/>
    <property type="match status" value="1"/>
</dbReference>
<dbReference type="EnsemblProtists" id="EKX51811">
    <property type="protein sequence ID" value="EKX51811"/>
    <property type="gene ID" value="GUITHDRAFT_84878"/>
</dbReference>
<dbReference type="InterPro" id="IPR046982">
    <property type="entry name" value="BIN3/RVS161-like"/>
</dbReference>
<evidence type="ECO:0000256" key="1">
    <source>
        <dbReference type="ARBA" id="ARBA00004496"/>
    </source>
</evidence>
<dbReference type="AlphaFoldDB" id="L1JTE1"/>
<dbReference type="PRINTS" id="PR01887">
    <property type="entry name" value="SPECTRNALPHA"/>
</dbReference>
<comment type="subcellular location">
    <subcellularLocation>
        <location evidence="1">Cytoplasm</location>
    </subcellularLocation>
</comment>
<organism evidence="8">
    <name type="scientific">Guillardia theta (strain CCMP2712)</name>
    <name type="common">Cryptophyte</name>
    <dbReference type="NCBI Taxonomy" id="905079"/>
    <lineage>
        <taxon>Eukaryota</taxon>
        <taxon>Cryptophyceae</taxon>
        <taxon>Pyrenomonadales</taxon>
        <taxon>Geminigeraceae</taxon>
        <taxon>Guillardia</taxon>
    </lineage>
</organism>
<reference evidence="8 10" key="1">
    <citation type="journal article" date="2012" name="Nature">
        <title>Algal genomes reveal evolutionary mosaicism and the fate of nucleomorphs.</title>
        <authorList>
            <consortium name="DOE Joint Genome Institute"/>
            <person name="Curtis B.A."/>
            <person name="Tanifuji G."/>
            <person name="Burki F."/>
            <person name="Gruber A."/>
            <person name="Irimia M."/>
            <person name="Maruyama S."/>
            <person name="Arias M.C."/>
            <person name="Ball S.G."/>
            <person name="Gile G.H."/>
            <person name="Hirakawa Y."/>
            <person name="Hopkins J.F."/>
            <person name="Kuo A."/>
            <person name="Rensing S.A."/>
            <person name="Schmutz J."/>
            <person name="Symeonidi A."/>
            <person name="Elias M."/>
            <person name="Eveleigh R.J."/>
            <person name="Herman E.K."/>
            <person name="Klute M.J."/>
            <person name="Nakayama T."/>
            <person name="Obornik M."/>
            <person name="Reyes-Prieto A."/>
            <person name="Armbrust E.V."/>
            <person name="Aves S.J."/>
            <person name="Beiko R.G."/>
            <person name="Coutinho P."/>
            <person name="Dacks J.B."/>
            <person name="Durnford D.G."/>
            <person name="Fast N.M."/>
            <person name="Green B.R."/>
            <person name="Grisdale C.J."/>
            <person name="Hempel F."/>
            <person name="Henrissat B."/>
            <person name="Hoppner M.P."/>
            <person name="Ishida K."/>
            <person name="Kim E."/>
            <person name="Koreny L."/>
            <person name="Kroth P.G."/>
            <person name="Liu Y."/>
            <person name="Malik S.B."/>
            <person name="Maier U.G."/>
            <person name="McRose D."/>
            <person name="Mock T."/>
            <person name="Neilson J.A."/>
            <person name="Onodera N.T."/>
            <person name="Poole A.M."/>
            <person name="Pritham E.J."/>
            <person name="Richards T.A."/>
            <person name="Rocap G."/>
            <person name="Roy S.W."/>
            <person name="Sarai C."/>
            <person name="Schaack S."/>
            <person name="Shirato S."/>
            <person name="Slamovits C.H."/>
            <person name="Spencer D.F."/>
            <person name="Suzuki S."/>
            <person name="Worden A.Z."/>
            <person name="Zauner S."/>
            <person name="Barry K."/>
            <person name="Bell C."/>
            <person name="Bharti A.K."/>
            <person name="Crow J.A."/>
            <person name="Grimwood J."/>
            <person name="Kramer R."/>
            <person name="Lindquist E."/>
            <person name="Lucas S."/>
            <person name="Salamov A."/>
            <person name="McFadden G.I."/>
            <person name="Lane C.E."/>
            <person name="Keeling P.J."/>
            <person name="Gray M.W."/>
            <person name="Grigoriev I.V."/>
            <person name="Archibald J.M."/>
        </authorList>
    </citation>
    <scope>NUCLEOTIDE SEQUENCE</scope>
    <source>
        <strain evidence="8 10">CCMP2712</strain>
    </source>
</reference>
<dbReference type="Proteomes" id="UP000011087">
    <property type="component" value="Unassembled WGS sequence"/>
</dbReference>
<feature type="region of interest" description="Disordered" evidence="6">
    <location>
        <begin position="148"/>
        <end position="205"/>
    </location>
</feature>
<dbReference type="InterPro" id="IPR001452">
    <property type="entry name" value="SH3_domain"/>
</dbReference>
<dbReference type="OrthoDB" id="5340910at2759"/>
<keyword evidence="2 4" id="KW-0728">SH3 domain</keyword>
<keyword evidence="3" id="KW-0963">Cytoplasm</keyword>
<dbReference type="RefSeq" id="XP_005838791.1">
    <property type="nucleotide sequence ID" value="XM_005838734.1"/>
</dbReference>
<evidence type="ECO:0000259" key="7">
    <source>
        <dbReference type="PROSITE" id="PS50002"/>
    </source>
</evidence>
<evidence type="ECO:0000256" key="5">
    <source>
        <dbReference type="SAM" id="Coils"/>
    </source>
</evidence>
<dbReference type="PANTHER" id="PTHR47174:SF3">
    <property type="entry name" value="BRIDGING INTEGRATOR 3"/>
    <property type="match status" value="1"/>
</dbReference>
<evidence type="ECO:0000313" key="9">
    <source>
        <dbReference type="EnsemblProtists" id="EKX51811"/>
    </source>
</evidence>
<reference evidence="10" key="2">
    <citation type="submission" date="2012-11" db="EMBL/GenBank/DDBJ databases">
        <authorList>
            <person name="Kuo A."/>
            <person name="Curtis B.A."/>
            <person name="Tanifuji G."/>
            <person name="Burki F."/>
            <person name="Gruber A."/>
            <person name="Irimia M."/>
            <person name="Maruyama S."/>
            <person name="Arias M.C."/>
            <person name="Ball S.G."/>
            <person name="Gile G.H."/>
            <person name="Hirakawa Y."/>
            <person name="Hopkins J.F."/>
            <person name="Rensing S.A."/>
            <person name="Schmutz J."/>
            <person name="Symeonidi A."/>
            <person name="Elias M."/>
            <person name="Eveleigh R.J."/>
            <person name="Herman E.K."/>
            <person name="Klute M.J."/>
            <person name="Nakayama T."/>
            <person name="Obornik M."/>
            <person name="Reyes-Prieto A."/>
            <person name="Armbrust E.V."/>
            <person name="Aves S.J."/>
            <person name="Beiko R.G."/>
            <person name="Coutinho P."/>
            <person name="Dacks J.B."/>
            <person name="Durnford D.G."/>
            <person name="Fast N.M."/>
            <person name="Green B.R."/>
            <person name="Grisdale C."/>
            <person name="Hempe F."/>
            <person name="Henrissat B."/>
            <person name="Hoppner M.P."/>
            <person name="Ishida K.-I."/>
            <person name="Kim E."/>
            <person name="Koreny L."/>
            <person name="Kroth P.G."/>
            <person name="Liu Y."/>
            <person name="Malik S.-B."/>
            <person name="Maier U.G."/>
            <person name="McRose D."/>
            <person name="Mock T."/>
            <person name="Neilson J.A."/>
            <person name="Onodera N.T."/>
            <person name="Poole A.M."/>
            <person name="Pritham E.J."/>
            <person name="Richards T.A."/>
            <person name="Rocap G."/>
            <person name="Roy S.W."/>
            <person name="Sarai C."/>
            <person name="Schaack S."/>
            <person name="Shirato S."/>
            <person name="Slamovits C.H."/>
            <person name="Spencer D.F."/>
            <person name="Suzuki S."/>
            <person name="Worden A.Z."/>
            <person name="Zauner S."/>
            <person name="Barry K."/>
            <person name="Bell C."/>
            <person name="Bharti A.K."/>
            <person name="Crow J.A."/>
            <person name="Grimwood J."/>
            <person name="Kramer R."/>
            <person name="Lindquist E."/>
            <person name="Lucas S."/>
            <person name="Salamov A."/>
            <person name="McFadden G.I."/>
            <person name="Lane C.E."/>
            <person name="Keeling P.J."/>
            <person name="Gray M.W."/>
            <person name="Grigoriev I.V."/>
            <person name="Archibald J.M."/>
        </authorList>
    </citation>
    <scope>NUCLEOTIDE SEQUENCE</scope>
    <source>
        <strain evidence="10">CCMP2712</strain>
    </source>
</reference>
<dbReference type="OMA" id="YEIANEC"/>
<sequence length="288" mass="32894">MSVSLCDLFSQLCEELVPSVSSQWDLAVIAPSNRMRGRFQAIREDHNRRNRYVADLDHYKNKLLRCEAEQHKNNSAKNQEKVKETEAKLQAADVRYQQINKNLTSRLKIAEEHKNAMVDEALLSMVSLLRTIHEQTATRLAALDQLSDNEQSRQAARMSRQTLARLDRETQMEQGVSGKSPEEPVSPSRGRWSDSMLPPPHHPDHNNSNIIAVDMSKLSVQSQPMSPRPLSTIVVRALYDYDATADTELDLRYGDLVTVLKQDRSGWWQGEVDGRIGWFPFNYVQVLP</sequence>
<dbReference type="STRING" id="905079.L1JTE1"/>
<dbReference type="eggNOG" id="KOG4429">
    <property type="taxonomic scope" value="Eukaryota"/>
</dbReference>
<dbReference type="GO" id="GO:0051666">
    <property type="term" value="P:actin cortical patch localization"/>
    <property type="evidence" value="ECO:0007669"/>
    <property type="project" value="InterPro"/>
</dbReference>
<dbReference type="GO" id="GO:0006897">
    <property type="term" value="P:endocytosis"/>
    <property type="evidence" value="ECO:0007669"/>
    <property type="project" value="InterPro"/>
</dbReference>
<evidence type="ECO:0000256" key="2">
    <source>
        <dbReference type="ARBA" id="ARBA00022443"/>
    </source>
</evidence>
<dbReference type="PROSITE" id="PS50002">
    <property type="entry name" value="SH3"/>
    <property type="match status" value="1"/>
</dbReference>
<proteinExistence type="predicted"/>
<dbReference type="GO" id="GO:0005737">
    <property type="term" value="C:cytoplasm"/>
    <property type="evidence" value="ECO:0007669"/>
    <property type="project" value="UniProtKB-SubCell"/>
</dbReference>
<dbReference type="KEGG" id="gtt:GUITHDRAFT_84878"/>
<dbReference type="FunFam" id="2.30.30.40:FF:000072">
    <property type="entry name" value="Unconventional Myosin IB"/>
    <property type="match status" value="1"/>
</dbReference>
<dbReference type="SUPFAM" id="SSF50044">
    <property type="entry name" value="SH3-domain"/>
    <property type="match status" value="1"/>
</dbReference>
<dbReference type="CDD" id="cd07307">
    <property type="entry name" value="BAR"/>
    <property type="match status" value="1"/>
</dbReference>